<organism evidence="1">
    <name type="scientific">Bradyrhizobium barranii subsp. barranii</name>
    <dbReference type="NCBI Taxonomy" id="2823807"/>
    <lineage>
        <taxon>Bacteria</taxon>
        <taxon>Pseudomonadati</taxon>
        <taxon>Pseudomonadota</taxon>
        <taxon>Alphaproteobacteria</taxon>
        <taxon>Hyphomicrobiales</taxon>
        <taxon>Nitrobacteraceae</taxon>
        <taxon>Bradyrhizobium</taxon>
        <taxon>Bradyrhizobium barranii</taxon>
    </lineage>
</organism>
<accession>A0A7Z0TSP1</accession>
<dbReference type="Proteomes" id="UP000564836">
    <property type="component" value="Chromosome"/>
</dbReference>
<name>A0A7Z0TSP1_9BRAD</name>
<gene>
    <name evidence="2" type="ORF">G6321_00039100</name>
    <name evidence="1" type="ORF">G6321_29230</name>
</gene>
<dbReference type="RefSeq" id="WP_166350435.1">
    <property type="nucleotide sequence ID" value="NZ_CP088280.1"/>
</dbReference>
<reference evidence="2 3" key="3">
    <citation type="journal article" date="2022" name="Int. J. Syst. Evol. Microbiol.">
        <title>Strains of Bradyrhizobium barranii sp. nov. associated with legumes native to Canada are symbionts of soybeans and belong to different subspecies (subsp. barranii subsp. nov. and subsp. apii subsp. nov.) and symbiovars (sv. glycinearum and sv. septentrionale).</title>
        <authorList>
            <person name="Bromfield E.S.P."/>
            <person name="Cloutier S."/>
            <person name="Wasai-Hara S."/>
            <person name="Minamisawa K."/>
        </authorList>
    </citation>
    <scope>NUCLEOTIDE SEQUENCE [LARGE SCALE GENOMIC DNA]</scope>
    <source>
        <strain evidence="2 3">323S2</strain>
    </source>
</reference>
<protein>
    <submittedName>
        <fullName evidence="1">Uncharacterized protein</fullName>
    </submittedName>
</protein>
<sequence length="56" mass="6326">MDNDRVDVFVRRMAELASQLSELEILKDKVADAQQRALSSTIPSGALMKVWTKLIH</sequence>
<evidence type="ECO:0000313" key="1">
    <source>
        <dbReference type="EMBL" id="NYY92314.1"/>
    </source>
</evidence>
<reference evidence="1" key="2">
    <citation type="submission" date="2020-06" db="EMBL/GenBank/DDBJ databases">
        <title>Whole Genome Sequence of Bradyrhizobium sp. Strain 323S2.</title>
        <authorList>
            <person name="Bromfield E.S.P."/>
        </authorList>
    </citation>
    <scope>NUCLEOTIDE SEQUENCE [LARGE SCALE GENOMIC DNA]</scope>
    <source>
        <strain evidence="1">323S2</strain>
    </source>
</reference>
<proteinExistence type="predicted"/>
<evidence type="ECO:0000313" key="2">
    <source>
        <dbReference type="EMBL" id="UGX91714.1"/>
    </source>
</evidence>
<dbReference type="AlphaFoldDB" id="A0A7Z0TSP1"/>
<dbReference type="EMBL" id="CP088280">
    <property type="protein sequence ID" value="UGX91714.1"/>
    <property type="molecule type" value="Genomic_DNA"/>
</dbReference>
<evidence type="ECO:0000313" key="3">
    <source>
        <dbReference type="Proteomes" id="UP000564836"/>
    </source>
</evidence>
<dbReference type="EMBL" id="JACBFH010000001">
    <property type="protein sequence ID" value="NYY92314.1"/>
    <property type="molecule type" value="Genomic_DNA"/>
</dbReference>
<reference evidence="2 3" key="1">
    <citation type="journal article" date="2017" name="Syst. Appl. Microbiol.">
        <title>Soybeans inoculated with root zone soils of Canadian native legumes harbour diverse and novel Bradyrhizobium spp. that possess agricultural potential.</title>
        <authorList>
            <person name="Bromfield E.S.P."/>
            <person name="Cloutier S."/>
            <person name="Tambong J.T."/>
            <person name="Tran Thi T.V."/>
        </authorList>
    </citation>
    <scope>NUCLEOTIDE SEQUENCE [LARGE SCALE GENOMIC DNA]</scope>
    <source>
        <strain evidence="2 3">323S2</strain>
    </source>
</reference>